<name>A0ACB6R5F1_9PLEO</name>
<protein>
    <submittedName>
        <fullName evidence="1">Uncharacterized protein</fullName>
    </submittedName>
</protein>
<sequence length="407" mass="42262">MRLPRSILSRTTPALLQAVLVIISLYASSSAAQSSLDNLDIPKCALQCFINALANDGCKSETDFECHCSKGNILSSAASCVDKGCNDSDQATAFAIIRSACKEVGVDIGNGDGNDGGSKSSSTMTMDKGSSTSKTDGKTSTKTPDSSTSLPSSSTSSSPSRPNTNPNPGPGNTISSPAPSTLISSRLPTISRPASTPLAMPTDTPLALLPTPHSLSPGVKAGISISVTVFASAILITIALYIRRLKRDLKAAKAAAGVPESVWRAHISTAAAPGPISRRKSWRGSRRGRSPPRSPLSPTGERDTEGGAVLKKKRGHVLSVVVERAEEEDSESTHRMVHEPVPGQKEGLADALELDGNTTEVVEAPTSITPKGGRTPSRGRSRDRGSSFGSSVGEAGPTDFAEKVKYG</sequence>
<proteinExistence type="predicted"/>
<comment type="caution">
    <text evidence="1">The sequence shown here is derived from an EMBL/GenBank/DDBJ whole genome shotgun (WGS) entry which is preliminary data.</text>
</comment>
<gene>
    <name evidence="1" type="ORF">BDR25DRAFT_340298</name>
</gene>
<evidence type="ECO:0000313" key="1">
    <source>
        <dbReference type="EMBL" id="KAF2474474.1"/>
    </source>
</evidence>
<dbReference type="Proteomes" id="UP000799755">
    <property type="component" value="Unassembled WGS sequence"/>
</dbReference>
<evidence type="ECO:0000313" key="2">
    <source>
        <dbReference type="Proteomes" id="UP000799755"/>
    </source>
</evidence>
<accession>A0ACB6R5F1</accession>
<dbReference type="EMBL" id="MU003497">
    <property type="protein sequence ID" value="KAF2474474.1"/>
    <property type="molecule type" value="Genomic_DNA"/>
</dbReference>
<keyword evidence="2" id="KW-1185">Reference proteome</keyword>
<reference evidence="1" key="1">
    <citation type="journal article" date="2020" name="Stud. Mycol.">
        <title>101 Dothideomycetes genomes: a test case for predicting lifestyles and emergence of pathogens.</title>
        <authorList>
            <person name="Haridas S."/>
            <person name="Albert R."/>
            <person name="Binder M."/>
            <person name="Bloem J."/>
            <person name="Labutti K."/>
            <person name="Salamov A."/>
            <person name="Andreopoulos B."/>
            <person name="Baker S."/>
            <person name="Barry K."/>
            <person name="Bills G."/>
            <person name="Bluhm B."/>
            <person name="Cannon C."/>
            <person name="Castanera R."/>
            <person name="Culley D."/>
            <person name="Daum C."/>
            <person name="Ezra D."/>
            <person name="Gonzalez J."/>
            <person name="Henrissat B."/>
            <person name="Kuo A."/>
            <person name="Liang C."/>
            <person name="Lipzen A."/>
            <person name="Lutzoni F."/>
            <person name="Magnuson J."/>
            <person name="Mondo S."/>
            <person name="Nolan M."/>
            <person name="Ohm R."/>
            <person name="Pangilinan J."/>
            <person name="Park H.-J."/>
            <person name="Ramirez L."/>
            <person name="Alfaro M."/>
            <person name="Sun H."/>
            <person name="Tritt A."/>
            <person name="Yoshinaga Y."/>
            <person name="Zwiers L.-H."/>
            <person name="Turgeon B."/>
            <person name="Goodwin S."/>
            <person name="Spatafora J."/>
            <person name="Crous P."/>
            <person name="Grigoriev I."/>
        </authorList>
    </citation>
    <scope>NUCLEOTIDE SEQUENCE</scope>
    <source>
        <strain evidence="1">ATCC 200398</strain>
    </source>
</reference>
<organism evidence="1 2">
    <name type="scientific">Lindgomyces ingoldianus</name>
    <dbReference type="NCBI Taxonomy" id="673940"/>
    <lineage>
        <taxon>Eukaryota</taxon>
        <taxon>Fungi</taxon>
        <taxon>Dikarya</taxon>
        <taxon>Ascomycota</taxon>
        <taxon>Pezizomycotina</taxon>
        <taxon>Dothideomycetes</taxon>
        <taxon>Pleosporomycetidae</taxon>
        <taxon>Pleosporales</taxon>
        <taxon>Lindgomycetaceae</taxon>
        <taxon>Lindgomyces</taxon>
    </lineage>
</organism>